<evidence type="ECO:0000256" key="3">
    <source>
        <dbReference type="PROSITE-ProRule" id="PRU00209"/>
    </source>
</evidence>
<dbReference type="InterPro" id="IPR012340">
    <property type="entry name" value="NA-bd_OB-fold"/>
</dbReference>
<feature type="region of interest" description="Disordered" evidence="4">
    <location>
        <begin position="456"/>
        <end position="519"/>
    </location>
</feature>
<proteinExistence type="predicted"/>
<evidence type="ECO:0000256" key="1">
    <source>
        <dbReference type="ARBA" id="ARBA00022555"/>
    </source>
</evidence>
<evidence type="ECO:0000259" key="5">
    <source>
        <dbReference type="PROSITE" id="PS50886"/>
    </source>
</evidence>
<feature type="compositionally biased region" description="Low complexity" evidence="4">
    <location>
        <begin position="465"/>
        <end position="481"/>
    </location>
</feature>
<dbReference type="Gene3D" id="2.40.50.140">
    <property type="entry name" value="Nucleic acid-binding proteins"/>
    <property type="match status" value="1"/>
</dbReference>
<feature type="domain" description="TRNA-binding" evidence="5">
    <location>
        <begin position="523"/>
        <end position="630"/>
    </location>
</feature>
<dbReference type="PANTHER" id="PTHR11586">
    <property type="entry name" value="TRNA-AMINOACYLATION COFACTOR ARC1 FAMILY MEMBER"/>
    <property type="match status" value="1"/>
</dbReference>
<evidence type="ECO:0000256" key="4">
    <source>
        <dbReference type="SAM" id="MobiDB-lite"/>
    </source>
</evidence>
<dbReference type="Pfam" id="PF01588">
    <property type="entry name" value="tRNA_bind"/>
    <property type="match status" value="1"/>
</dbReference>
<dbReference type="InterPro" id="IPR002547">
    <property type="entry name" value="tRNA-bd_dom"/>
</dbReference>
<gene>
    <name evidence="6" type="ORF">NSCI0253_LOCUS43953</name>
</gene>
<dbReference type="InterPro" id="IPR051270">
    <property type="entry name" value="Tyrosine-tRNA_ligase_regulator"/>
</dbReference>
<keyword evidence="1 3" id="KW-0820">tRNA-binding</keyword>
<keyword evidence="2 3" id="KW-0694">RNA-binding</keyword>
<dbReference type="PROSITE" id="PS50886">
    <property type="entry name" value="TRBD"/>
    <property type="match status" value="1"/>
</dbReference>
<evidence type="ECO:0000256" key="2">
    <source>
        <dbReference type="ARBA" id="ARBA00022884"/>
    </source>
</evidence>
<name>A0A7S1AZJ7_NOCSC</name>
<organism evidence="6">
    <name type="scientific">Noctiluca scintillans</name>
    <name type="common">Sea sparkle</name>
    <name type="synonym">Red tide dinoflagellate</name>
    <dbReference type="NCBI Taxonomy" id="2966"/>
    <lineage>
        <taxon>Eukaryota</taxon>
        <taxon>Sar</taxon>
        <taxon>Alveolata</taxon>
        <taxon>Dinophyceae</taxon>
        <taxon>Noctilucales</taxon>
        <taxon>Noctilucaceae</taxon>
        <taxon>Noctiluca</taxon>
    </lineage>
</organism>
<dbReference type="GO" id="GO:0000049">
    <property type="term" value="F:tRNA binding"/>
    <property type="evidence" value="ECO:0007669"/>
    <property type="project" value="UniProtKB-UniRule"/>
</dbReference>
<dbReference type="AlphaFoldDB" id="A0A7S1AZJ7"/>
<dbReference type="SUPFAM" id="SSF50249">
    <property type="entry name" value="Nucleic acid-binding proteins"/>
    <property type="match status" value="1"/>
</dbReference>
<protein>
    <recommendedName>
        <fullName evidence="5">tRNA-binding domain-containing protein</fullName>
    </recommendedName>
</protein>
<dbReference type="PANTHER" id="PTHR11586:SF33">
    <property type="entry name" value="AMINOACYL TRNA SYNTHASE COMPLEX-INTERACTING MULTIFUNCTIONAL PROTEIN 1"/>
    <property type="match status" value="1"/>
</dbReference>
<dbReference type="EMBL" id="HBFQ01061989">
    <property type="protein sequence ID" value="CAD8869597.1"/>
    <property type="molecule type" value="Transcribed_RNA"/>
</dbReference>
<sequence>MAQGFVSLPLKLRLHFRTDTKRAIVMLSPLLWLSPETTEFLKSIAQLLKGGAPCPKDRLVSLIRGDGSACEGFLGNANIREAFVAQLESSDLQEINESSARALVDVLAGTMRKNVDVVKEKATQVERALPPTDGTLPSFKEVTAKLGGTVSKTLQKDFLLWNAPACTHSPSDLSKPGEAITRQRIALAASVGEGVFADFVLRLHILENADEYLKWESSILANKPPPVSDRVRFPFTEQQSREVSARKVLSRVLSPEIAATAAPASVAGGLQQALEKLAEDARAASVIPAYEAPAAPKEPKQKKSKIGGDEPKVKEAAKKEAVTVEKQAAEKEAVKVEQQKGDAKKESIKKPDPKTTTPNEAAVGYGEELQWHYLAYHLSPVTSLSAPQEPKAPKTQGKSDVFASEKPKPQGFAGIWAPAGGAMPPGHTAYSWLHVPIAGISANSFVTTWSDKMPPGHTTDSLANVTPVSPPTASSPSTPVTKQPLFEKAAPAPKSDAVSPKDDTSASKSAPPAADGEDGLLTDLRKLDIRSGKIVECAPVEGSDKLYLLKVHIGQGEHRQVVSGLQKFYSVDQLQGRSVIVYCNIKPGKLCGLESQAMVLAGTAGDKGTDGEKCELLQPPSGSAEGLHPMCGDVEVGSLSAAQSVKQISKVWGRVQPSLRTTTAREMGFNGQALTIGGARVTIESLADAPVS</sequence>
<evidence type="ECO:0000313" key="6">
    <source>
        <dbReference type="EMBL" id="CAD8869597.1"/>
    </source>
</evidence>
<feature type="region of interest" description="Disordered" evidence="4">
    <location>
        <begin position="289"/>
        <end position="360"/>
    </location>
</feature>
<accession>A0A7S1AZJ7</accession>
<reference evidence="6" key="1">
    <citation type="submission" date="2021-01" db="EMBL/GenBank/DDBJ databases">
        <authorList>
            <person name="Corre E."/>
            <person name="Pelletier E."/>
            <person name="Niang G."/>
            <person name="Scheremetjew M."/>
            <person name="Finn R."/>
            <person name="Kale V."/>
            <person name="Holt S."/>
            <person name="Cochrane G."/>
            <person name="Meng A."/>
            <person name="Brown T."/>
            <person name="Cohen L."/>
        </authorList>
    </citation>
    <scope>NUCLEOTIDE SEQUENCE</scope>
</reference>
<feature type="compositionally biased region" description="Basic and acidic residues" evidence="4">
    <location>
        <begin position="297"/>
        <end position="353"/>
    </location>
</feature>